<gene>
    <name evidence="2" type="ORF">BELL_0719g00060</name>
</gene>
<evidence type="ECO:0000313" key="2">
    <source>
        <dbReference type="EMBL" id="TGO70486.1"/>
    </source>
</evidence>
<keyword evidence="3" id="KW-1185">Reference proteome</keyword>
<dbReference type="AlphaFoldDB" id="A0A4Z1JA46"/>
<organism evidence="2 3">
    <name type="scientific">Botrytis elliptica</name>
    <dbReference type="NCBI Taxonomy" id="278938"/>
    <lineage>
        <taxon>Eukaryota</taxon>
        <taxon>Fungi</taxon>
        <taxon>Dikarya</taxon>
        <taxon>Ascomycota</taxon>
        <taxon>Pezizomycotina</taxon>
        <taxon>Leotiomycetes</taxon>
        <taxon>Helotiales</taxon>
        <taxon>Sclerotiniaceae</taxon>
        <taxon>Botrytis</taxon>
    </lineage>
</organism>
<name>A0A4Z1JA46_9HELO</name>
<sequence>MRLSSFIKCLLVASVADRVSTTSALSPDTIALYLGVHADDANELMNTNDYVNIDSTKWAATFNQSAGTVVPSDQGKRIRAQSSGDAQVSSKEAVIKIKLHVAEVADEASCLSEVTCVLCVAAAVAAATGPISSCASTAYIAIAATVRGTAGAIIPPIVLNFLLIVLSLTSGFSKDFADNPGGIQVSLFKDTLNMHTWVDSRFC</sequence>
<evidence type="ECO:0000313" key="3">
    <source>
        <dbReference type="Proteomes" id="UP000297229"/>
    </source>
</evidence>
<dbReference type="EMBL" id="PQXM01000717">
    <property type="protein sequence ID" value="TGO70486.1"/>
    <property type="molecule type" value="Genomic_DNA"/>
</dbReference>
<feature type="chain" id="PRO_5021191088" evidence="1">
    <location>
        <begin position="22"/>
        <end position="203"/>
    </location>
</feature>
<accession>A0A4Z1JA46</accession>
<keyword evidence="1" id="KW-0732">Signal</keyword>
<proteinExistence type="predicted"/>
<reference evidence="2 3" key="1">
    <citation type="submission" date="2017-12" db="EMBL/GenBank/DDBJ databases">
        <title>Comparative genomics of Botrytis spp.</title>
        <authorList>
            <person name="Valero-Jimenez C.A."/>
            <person name="Tapia P."/>
            <person name="Veloso J."/>
            <person name="Silva-Moreno E."/>
            <person name="Staats M."/>
            <person name="Valdes J.H."/>
            <person name="Van Kan J.A.L."/>
        </authorList>
    </citation>
    <scope>NUCLEOTIDE SEQUENCE [LARGE SCALE GENOMIC DNA]</scope>
    <source>
        <strain evidence="2 3">Be9601</strain>
    </source>
</reference>
<comment type="caution">
    <text evidence="2">The sequence shown here is derived from an EMBL/GenBank/DDBJ whole genome shotgun (WGS) entry which is preliminary data.</text>
</comment>
<feature type="signal peptide" evidence="1">
    <location>
        <begin position="1"/>
        <end position="21"/>
    </location>
</feature>
<dbReference type="Proteomes" id="UP000297229">
    <property type="component" value="Unassembled WGS sequence"/>
</dbReference>
<protein>
    <submittedName>
        <fullName evidence="2">Uncharacterized protein</fullName>
    </submittedName>
</protein>
<evidence type="ECO:0000256" key="1">
    <source>
        <dbReference type="SAM" id="SignalP"/>
    </source>
</evidence>